<evidence type="ECO:0000313" key="3">
    <source>
        <dbReference type="EMBL" id="KAK5951930.1"/>
    </source>
</evidence>
<feature type="transmembrane region" description="Helical" evidence="2">
    <location>
        <begin position="375"/>
        <end position="395"/>
    </location>
</feature>
<evidence type="ECO:0000256" key="1">
    <source>
        <dbReference type="SAM" id="MobiDB-lite"/>
    </source>
</evidence>
<organism evidence="3 4">
    <name type="scientific">Knufia fluminis</name>
    <dbReference type="NCBI Taxonomy" id="191047"/>
    <lineage>
        <taxon>Eukaryota</taxon>
        <taxon>Fungi</taxon>
        <taxon>Dikarya</taxon>
        <taxon>Ascomycota</taxon>
        <taxon>Pezizomycotina</taxon>
        <taxon>Eurotiomycetes</taxon>
        <taxon>Chaetothyriomycetidae</taxon>
        <taxon>Chaetothyriales</taxon>
        <taxon>Trichomeriaceae</taxon>
        <taxon>Knufia</taxon>
    </lineage>
</organism>
<evidence type="ECO:0000313" key="4">
    <source>
        <dbReference type="Proteomes" id="UP001316803"/>
    </source>
</evidence>
<accession>A0AAN8EL04</accession>
<dbReference type="AlphaFoldDB" id="A0AAN8EL04"/>
<dbReference type="EMBL" id="JAKLMC020000017">
    <property type="protein sequence ID" value="KAK5951930.1"/>
    <property type="molecule type" value="Genomic_DNA"/>
</dbReference>
<feature type="region of interest" description="Disordered" evidence="1">
    <location>
        <begin position="53"/>
        <end position="104"/>
    </location>
</feature>
<proteinExistence type="predicted"/>
<protein>
    <submittedName>
        <fullName evidence="3">Uncharacterized protein</fullName>
    </submittedName>
</protein>
<dbReference type="Pfam" id="PF07145">
    <property type="entry name" value="PAM2"/>
    <property type="match status" value="1"/>
</dbReference>
<reference evidence="3 4" key="1">
    <citation type="submission" date="2022-12" db="EMBL/GenBank/DDBJ databases">
        <title>Genomic features and morphological characterization of a novel Knufia sp. strain isolated from spacecraft assembly facility.</title>
        <authorList>
            <person name="Teixeira M."/>
            <person name="Chander A.M."/>
            <person name="Stajich J.E."/>
            <person name="Venkateswaran K."/>
        </authorList>
    </citation>
    <scope>NUCLEOTIDE SEQUENCE [LARGE SCALE GENOMIC DNA]</scope>
    <source>
        <strain evidence="3 4">FJI-L2-BK-P2</strain>
    </source>
</reference>
<dbReference type="InterPro" id="IPR009818">
    <property type="entry name" value="PAM2_motif"/>
</dbReference>
<keyword evidence="2" id="KW-1133">Transmembrane helix</keyword>
<evidence type="ECO:0000256" key="2">
    <source>
        <dbReference type="SAM" id="Phobius"/>
    </source>
</evidence>
<feature type="compositionally biased region" description="Low complexity" evidence="1">
    <location>
        <begin position="77"/>
        <end position="104"/>
    </location>
</feature>
<keyword evidence="4" id="KW-1185">Reference proteome</keyword>
<name>A0AAN8EL04_9EURO</name>
<feature type="compositionally biased region" description="Low complexity" evidence="1">
    <location>
        <begin position="53"/>
        <end position="68"/>
    </location>
</feature>
<keyword evidence="2" id="KW-0472">Membrane</keyword>
<keyword evidence="2" id="KW-0812">Transmembrane</keyword>
<sequence length="580" mass="62885">MAPFSFNPRAPAFVPGTHTLQSSLSGSAVPLSQSLASSTTSSLNPEAAVFVPASTLTTTSTPRTELPATPLPERQPRLMSSIRSSSVRRSYSGSRASSPQRSSSVPRYFAPPVINVVNTPQFASVDTEDQYKPPLIVDGAGPASRFGLDPTAPVFVPVLQPAQQAVFTPNPTALEYVPNNLLIARAQLSVILGQALPEEYVERFQTVELPMHRLASPVEVSGPETDFILVPKFQLNPEAKRFVPRLDPLAKEFVPANYNSCKIVMKRKNLNPKAKSFVPGQMWMNAEVDVPVMPALVVRWDIINEVFAQVVKRAEALQLTHTDATTCRALVKQSNKFVLVPRSSITSKFNPLAKEFVPAPKNTSTTLVHRMNARAPIFVSWVPFLVQALYCYRILVAATAYMMSLPNTCTNIIRRLNPLAKAFTPIKDMVVHYKDGGIGLILTGALLAIKIIASTSLVPLGPSPVIGPALRQRLFVPLLFMLLPSYEAMKFNGNHLAVQMQPLRSVGHNLPAIALAKDVPSLDTIFAGIQLDGASGSLQPLDVITLDSSTVANQELETTTGPLIVDSGSFVVEQAELAQD</sequence>
<dbReference type="Proteomes" id="UP001316803">
    <property type="component" value="Unassembled WGS sequence"/>
</dbReference>
<gene>
    <name evidence="3" type="ORF">OHC33_006816</name>
</gene>
<comment type="caution">
    <text evidence="3">The sequence shown here is derived from an EMBL/GenBank/DDBJ whole genome shotgun (WGS) entry which is preliminary data.</text>
</comment>
<feature type="transmembrane region" description="Helical" evidence="2">
    <location>
        <begin position="437"/>
        <end position="458"/>
    </location>
</feature>
<feature type="non-terminal residue" evidence="3">
    <location>
        <position position="580"/>
    </location>
</feature>